<evidence type="ECO:0000259" key="1">
    <source>
        <dbReference type="Pfam" id="PF12728"/>
    </source>
</evidence>
<dbReference type="GeneID" id="69652990"/>
<name>A0A133S202_9FIRM</name>
<protein>
    <submittedName>
        <fullName evidence="2">DNA binding domain, excisionase family</fullName>
    </submittedName>
</protein>
<gene>
    <name evidence="2" type="ORF">HMPREF3233_01643</name>
</gene>
<comment type="caution">
    <text evidence="2">The sequence shown here is derived from an EMBL/GenBank/DDBJ whole genome shotgun (WGS) entry which is preliminary data.</text>
</comment>
<evidence type="ECO:0000313" key="2">
    <source>
        <dbReference type="EMBL" id="KXA62408.1"/>
    </source>
</evidence>
<dbReference type="Pfam" id="PF12728">
    <property type="entry name" value="HTH_17"/>
    <property type="match status" value="1"/>
</dbReference>
<feature type="domain" description="Helix-turn-helix" evidence="1">
    <location>
        <begin position="3"/>
        <end position="51"/>
    </location>
</feature>
<reference evidence="2 3" key="1">
    <citation type="submission" date="2016-01" db="EMBL/GenBank/DDBJ databases">
        <authorList>
            <person name="Oliw E.H."/>
        </authorList>
    </citation>
    <scope>NUCLEOTIDE SEQUENCE [LARGE SCALE GENOMIC DNA]</scope>
    <source>
        <strain evidence="2 3">CMW7756B</strain>
    </source>
</reference>
<sequence>MKLYTVREAAEEYFAKNVSMSHIYNLIKTKNLNCIHIGHKILIPENALDDYCKANFNIQ</sequence>
<proteinExistence type="predicted"/>
<organism evidence="2">
    <name type="scientific">Veillonella atypica</name>
    <dbReference type="NCBI Taxonomy" id="39777"/>
    <lineage>
        <taxon>Bacteria</taxon>
        <taxon>Bacillati</taxon>
        <taxon>Bacillota</taxon>
        <taxon>Negativicutes</taxon>
        <taxon>Veillonellales</taxon>
        <taxon>Veillonellaceae</taxon>
        <taxon>Veillonella</taxon>
    </lineage>
</organism>
<dbReference type="AlphaFoldDB" id="A0A133S202"/>
<dbReference type="RefSeq" id="WP_012863998.1">
    <property type="nucleotide sequence ID" value="NZ_KQ958120.1"/>
</dbReference>
<dbReference type="GO" id="GO:0003677">
    <property type="term" value="F:DNA binding"/>
    <property type="evidence" value="ECO:0007669"/>
    <property type="project" value="InterPro"/>
</dbReference>
<accession>A0A133S202</accession>
<dbReference type="PATRIC" id="fig|39777.7.peg.1609"/>
<dbReference type="InterPro" id="IPR041657">
    <property type="entry name" value="HTH_17"/>
</dbReference>
<dbReference type="Proteomes" id="UP000070226">
    <property type="component" value="Unassembled WGS sequence"/>
</dbReference>
<evidence type="ECO:0000313" key="3">
    <source>
        <dbReference type="Proteomes" id="UP000070226"/>
    </source>
</evidence>
<dbReference type="EMBL" id="LRQT01000093">
    <property type="protein sequence ID" value="KXA62408.1"/>
    <property type="molecule type" value="Genomic_DNA"/>
</dbReference>
<dbReference type="InterPro" id="IPR010093">
    <property type="entry name" value="SinI_DNA-bd"/>
</dbReference>
<dbReference type="NCBIfam" id="TIGR01764">
    <property type="entry name" value="excise"/>
    <property type="match status" value="1"/>
</dbReference>